<evidence type="ECO:0000256" key="5">
    <source>
        <dbReference type="ARBA" id="ARBA00022705"/>
    </source>
</evidence>
<dbReference type="GO" id="GO:0005829">
    <property type="term" value="C:cytosol"/>
    <property type="evidence" value="ECO:0007669"/>
    <property type="project" value="TreeGrafter"/>
</dbReference>
<evidence type="ECO:0000256" key="7">
    <source>
        <dbReference type="ARBA" id="ARBA00022763"/>
    </source>
</evidence>
<dbReference type="SMART" id="SM00532">
    <property type="entry name" value="LIGANc"/>
    <property type="match status" value="1"/>
</dbReference>
<dbReference type="HAMAP" id="MF_01588">
    <property type="entry name" value="DNA_ligase_A"/>
    <property type="match status" value="1"/>
</dbReference>
<dbReference type="GO" id="GO:0046872">
    <property type="term" value="F:metal ion binding"/>
    <property type="evidence" value="ECO:0007669"/>
    <property type="project" value="UniProtKB-KW"/>
</dbReference>
<feature type="binding site" evidence="15">
    <location>
        <position position="181"/>
    </location>
    <ligand>
        <name>NAD(+)</name>
        <dbReference type="ChEBI" id="CHEBI:57540"/>
    </ligand>
</feature>
<evidence type="ECO:0000256" key="15">
    <source>
        <dbReference type="HAMAP-Rule" id="MF_01588"/>
    </source>
</evidence>
<keyword evidence="11 15" id="KW-0234">DNA repair</keyword>
<proteinExistence type="inferred from homology"/>
<dbReference type="FunFam" id="1.10.287.610:FF:000002">
    <property type="entry name" value="DNA ligase"/>
    <property type="match status" value="1"/>
</dbReference>
<evidence type="ECO:0000256" key="1">
    <source>
        <dbReference type="ARBA" id="ARBA00004067"/>
    </source>
</evidence>
<dbReference type="InterPro" id="IPR036420">
    <property type="entry name" value="BRCT_dom_sf"/>
</dbReference>
<dbReference type="PANTHER" id="PTHR23389">
    <property type="entry name" value="CHROMOSOME TRANSMISSION FIDELITY FACTOR 18"/>
    <property type="match status" value="1"/>
</dbReference>
<protein>
    <recommendedName>
        <fullName evidence="3 15">DNA ligase</fullName>
        <ecNumber evidence="2 15">6.5.1.2</ecNumber>
    </recommendedName>
    <alternativeName>
        <fullName evidence="15">Polydeoxyribonucleotide synthase [NAD(+)]</fullName>
    </alternativeName>
</protein>
<feature type="binding site" evidence="15">
    <location>
        <position position="120"/>
    </location>
    <ligand>
        <name>NAD(+)</name>
        <dbReference type="ChEBI" id="CHEBI:57540"/>
    </ligand>
</feature>
<evidence type="ECO:0000256" key="6">
    <source>
        <dbReference type="ARBA" id="ARBA00022723"/>
    </source>
</evidence>
<feature type="binding site" evidence="15">
    <location>
        <position position="416"/>
    </location>
    <ligand>
        <name>Zn(2+)</name>
        <dbReference type="ChEBI" id="CHEBI:29105"/>
    </ligand>
</feature>
<keyword evidence="10 15" id="KW-0520">NAD</keyword>
<feature type="binding site" evidence="15">
    <location>
        <position position="143"/>
    </location>
    <ligand>
        <name>NAD(+)</name>
        <dbReference type="ChEBI" id="CHEBI:57540"/>
    </ligand>
</feature>
<dbReference type="Pfam" id="PF12826">
    <property type="entry name" value="HHH_2"/>
    <property type="match status" value="1"/>
</dbReference>
<feature type="binding site" evidence="15">
    <location>
        <begin position="34"/>
        <end position="38"/>
    </location>
    <ligand>
        <name>NAD(+)</name>
        <dbReference type="ChEBI" id="CHEBI:57540"/>
    </ligand>
</feature>
<organism evidence="18 19">
    <name type="scientific">Roseateles aquatilis</name>
    <dbReference type="NCBI Taxonomy" id="431061"/>
    <lineage>
        <taxon>Bacteria</taxon>
        <taxon>Pseudomonadati</taxon>
        <taxon>Pseudomonadota</taxon>
        <taxon>Betaproteobacteria</taxon>
        <taxon>Burkholderiales</taxon>
        <taxon>Sphaerotilaceae</taxon>
        <taxon>Roseateles</taxon>
    </lineage>
</organism>
<dbReference type="FunFam" id="1.10.150.20:FF:000006">
    <property type="entry name" value="DNA ligase"/>
    <property type="match status" value="1"/>
</dbReference>
<dbReference type="InterPro" id="IPR041663">
    <property type="entry name" value="DisA/LigA_HHH"/>
</dbReference>
<dbReference type="GO" id="GO:0006281">
    <property type="term" value="P:DNA repair"/>
    <property type="evidence" value="ECO:0007669"/>
    <property type="project" value="UniProtKB-KW"/>
</dbReference>
<feature type="binding site" evidence="15">
    <location>
        <position position="298"/>
    </location>
    <ligand>
        <name>NAD(+)</name>
        <dbReference type="ChEBI" id="CHEBI:57540"/>
    </ligand>
</feature>
<keyword evidence="19" id="KW-1185">Reference proteome</keyword>
<dbReference type="Proteomes" id="UP000197468">
    <property type="component" value="Unassembled WGS sequence"/>
</dbReference>
<accession>A0A246JHN6</accession>
<evidence type="ECO:0000256" key="4">
    <source>
        <dbReference type="ARBA" id="ARBA00022598"/>
    </source>
</evidence>
<dbReference type="SUPFAM" id="SSF56091">
    <property type="entry name" value="DNA ligase/mRNA capping enzyme, catalytic domain"/>
    <property type="match status" value="1"/>
</dbReference>
<dbReference type="InterPro" id="IPR003583">
    <property type="entry name" value="Hlx-hairpin-Hlx_DNA-bd_motif"/>
</dbReference>
<keyword evidence="12 15" id="KW-0464">Manganese</keyword>
<dbReference type="NCBIfam" id="TIGR00575">
    <property type="entry name" value="dnlj"/>
    <property type="match status" value="1"/>
</dbReference>
<keyword evidence="5 15" id="KW-0235">DNA replication</keyword>
<dbReference type="Gene3D" id="3.30.470.30">
    <property type="entry name" value="DNA ligase/mRNA capping enzyme"/>
    <property type="match status" value="1"/>
</dbReference>
<dbReference type="AlphaFoldDB" id="A0A246JHN6"/>
<dbReference type="RefSeq" id="WP_088384086.1">
    <property type="nucleotide sequence ID" value="NZ_NIOF01000002.1"/>
</dbReference>
<dbReference type="InterPro" id="IPR004149">
    <property type="entry name" value="Znf_DNAligase_C4"/>
</dbReference>
<dbReference type="NCBIfam" id="NF005932">
    <property type="entry name" value="PRK07956.1"/>
    <property type="match status" value="1"/>
</dbReference>
<name>A0A246JHN6_9BURK</name>
<dbReference type="PROSITE" id="PS01055">
    <property type="entry name" value="DNA_LIGASE_N1"/>
    <property type="match status" value="1"/>
</dbReference>
<evidence type="ECO:0000256" key="11">
    <source>
        <dbReference type="ARBA" id="ARBA00023204"/>
    </source>
</evidence>
<dbReference type="Gene3D" id="1.10.287.610">
    <property type="entry name" value="Helix hairpin bin"/>
    <property type="match status" value="1"/>
</dbReference>
<dbReference type="FunFam" id="1.10.150.20:FF:000007">
    <property type="entry name" value="DNA ligase"/>
    <property type="match status" value="1"/>
</dbReference>
<feature type="binding site" evidence="15">
    <location>
        <position position="440"/>
    </location>
    <ligand>
        <name>Zn(2+)</name>
        <dbReference type="ChEBI" id="CHEBI:29105"/>
    </ligand>
</feature>
<comment type="similarity">
    <text evidence="14 15">Belongs to the NAD-dependent DNA ligase family. LigA subfamily.</text>
</comment>
<keyword evidence="7 15" id="KW-0227">DNA damage</keyword>
<evidence type="ECO:0000256" key="12">
    <source>
        <dbReference type="ARBA" id="ARBA00023211"/>
    </source>
</evidence>
<dbReference type="SUPFAM" id="SSF47781">
    <property type="entry name" value="RuvA domain 2-like"/>
    <property type="match status" value="1"/>
</dbReference>
<keyword evidence="8 15" id="KW-0862">Zinc</keyword>
<comment type="catalytic activity">
    <reaction evidence="13 15 16">
        <text>NAD(+) + (deoxyribonucleotide)n-3'-hydroxyl + 5'-phospho-(deoxyribonucleotide)m = (deoxyribonucleotide)n+m + AMP + beta-nicotinamide D-nucleotide.</text>
        <dbReference type="EC" id="6.5.1.2"/>
    </reaction>
</comment>
<dbReference type="Gene3D" id="3.40.50.10190">
    <property type="entry name" value="BRCT domain"/>
    <property type="match status" value="1"/>
</dbReference>
<feature type="binding site" evidence="15">
    <location>
        <position position="419"/>
    </location>
    <ligand>
        <name>Zn(2+)</name>
        <dbReference type="ChEBI" id="CHEBI:29105"/>
    </ligand>
</feature>
<keyword evidence="9 15" id="KW-0460">Magnesium</keyword>
<dbReference type="InterPro" id="IPR013839">
    <property type="entry name" value="DNAligase_adenylation"/>
</dbReference>
<dbReference type="SMART" id="SM00278">
    <property type="entry name" value="HhH1"/>
    <property type="match status" value="4"/>
</dbReference>
<feature type="binding site" evidence="15">
    <location>
        <begin position="83"/>
        <end position="84"/>
    </location>
    <ligand>
        <name>NAD(+)</name>
        <dbReference type="ChEBI" id="CHEBI:57540"/>
    </ligand>
</feature>
<dbReference type="FunFam" id="3.30.470.30:FF:000001">
    <property type="entry name" value="DNA ligase"/>
    <property type="match status" value="1"/>
</dbReference>
<evidence type="ECO:0000256" key="14">
    <source>
        <dbReference type="ARBA" id="ARBA00060881"/>
    </source>
</evidence>
<dbReference type="InterPro" id="IPR001679">
    <property type="entry name" value="DNA_ligase"/>
</dbReference>
<dbReference type="InterPro" id="IPR033136">
    <property type="entry name" value="DNA_ligase_CS"/>
</dbReference>
<dbReference type="InterPro" id="IPR012340">
    <property type="entry name" value="NA-bd_OB-fold"/>
</dbReference>
<evidence type="ECO:0000313" key="19">
    <source>
        <dbReference type="Proteomes" id="UP000197468"/>
    </source>
</evidence>
<dbReference type="EMBL" id="NIOF01000002">
    <property type="protein sequence ID" value="OWQ92144.1"/>
    <property type="molecule type" value="Genomic_DNA"/>
</dbReference>
<evidence type="ECO:0000256" key="9">
    <source>
        <dbReference type="ARBA" id="ARBA00022842"/>
    </source>
</evidence>
<dbReference type="InterPro" id="IPR004150">
    <property type="entry name" value="NAD_DNA_ligase_OB"/>
</dbReference>
<feature type="binding site" evidence="15">
    <location>
        <position position="434"/>
    </location>
    <ligand>
        <name>Zn(2+)</name>
        <dbReference type="ChEBI" id="CHEBI:29105"/>
    </ligand>
</feature>
<dbReference type="SUPFAM" id="SSF50249">
    <property type="entry name" value="Nucleic acid-binding proteins"/>
    <property type="match status" value="1"/>
</dbReference>
<sequence length="689" mass="74636">MTAEQAAARAAELRDQLHHHAHLYYVLDAPELPDAEYDKRFQELQALEAAFPEVLTPDSPTQRVLGQVLDGFVPVRHAVPMLSIRTETDTEASGAENFDARVRRELDLPPTAGPVEYAAELKFDGLAINLRYEHGVLVQAATRGNGETGEDVTQNVRTIGQIPLKLRGDGAHAAVLEIRGEVYMRRDDFEALNERQRAANEKTFVNPRNTAAGAIRQLDPALTRQRPLSFFAYGLGDVQGWDIPPRHSELLDALKSFGVSVCADCAVAVGAEGLVAFHREMGEQRDRLPFDIDGVVYKVNSRELQRRLGFVSREPRWAVAHKYPAQEQVTRLDRIDIQVGRTGKLTPVAKLEPVFVGGTTVSNATLHNVFELRRKGVRVGDQVIVRRAGDVIPEIVGKVDATRPAYVPNFHMPRHCPVCGSDVVRERGGIDHRCSGGIFCPAQRKQALLHFAGRRAMDIEGLGDKLVDQLVDGGIVASLPALYKLGVAKLTALERMGEKSAQNLVDALEKSKRTTMARFLFALGIRQVGETTAKDLARHFGNMDALMAATEEQLLEVKDVGPIVARSIAAFFAEAHNRKVVEQLIAAGITFPQGDGAASAPLGPQPLAGKTLVLTGTLPTLSRDEAKALIEAAGGKVSGSVSKKTSFVVAGEEAGSKLDKARELGVTVVDEAGLQTLLAAPPEAVDAAE</sequence>
<dbReference type="SUPFAM" id="SSF52113">
    <property type="entry name" value="BRCT domain"/>
    <property type="match status" value="1"/>
</dbReference>
<dbReference type="Pfam" id="PF03120">
    <property type="entry name" value="OB_DNA_ligase"/>
    <property type="match status" value="1"/>
</dbReference>
<dbReference type="PIRSF" id="PIRSF001604">
    <property type="entry name" value="LigA"/>
    <property type="match status" value="1"/>
</dbReference>
<dbReference type="GO" id="GO:0003911">
    <property type="term" value="F:DNA ligase (NAD+) activity"/>
    <property type="evidence" value="ECO:0007669"/>
    <property type="project" value="UniProtKB-UniRule"/>
</dbReference>
<dbReference type="Pfam" id="PF00533">
    <property type="entry name" value="BRCT"/>
    <property type="match status" value="1"/>
</dbReference>
<dbReference type="Pfam" id="PF14520">
    <property type="entry name" value="HHH_5"/>
    <property type="match status" value="1"/>
</dbReference>
<reference evidence="18 19" key="1">
    <citation type="journal article" date="2008" name="Int. J. Syst. Evol. Microbiol.">
        <title>Description of Roseateles aquatilis sp. nov. and Roseateles terrae sp. nov., in the class Betaproteobacteria, and emended description of the genus Roseateles.</title>
        <authorList>
            <person name="Gomila M."/>
            <person name="Bowien B."/>
            <person name="Falsen E."/>
            <person name="Moore E.R."/>
            <person name="Lalucat J."/>
        </authorList>
    </citation>
    <scope>NUCLEOTIDE SEQUENCE [LARGE SCALE GENOMIC DNA]</scope>
    <source>
        <strain evidence="18 19">CCUG 48205</strain>
    </source>
</reference>
<dbReference type="Pfam" id="PF03119">
    <property type="entry name" value="DNA_ligase_ZBD"/>
    <property type="match status" value="1"/>
</dbReference>
<evidence type="ECO:0000256" key="2">
    <source>
        <dbReference type="ARBA" id="ARBA00012722"/>
    </source>
</evidence>
<dbReference type="InterPro" id="IPR018239">
    <property type="entry name" value="DNA_ligase_AS"/>
</dbReference>
<comment type="function">
    <text evidence="1 15">DNA ligase that catalyzes the formation of phosphodiester linkages between 5'-phosphoryl and 3'-hydroxyl groups in double-stranded DNA using NAD as a coenzyme and as the energy source for the reaction. It is essential for DNA replication and repair of damaged DNA.</text>
</comment>
<dbReference type="PANTHER" id="PTHR23389:SF9">
    <property type="entry name" value="DNA LIGASE"/>
    <property type="match status" value="1"/>
</dbReference>
<dbReference type="SMART" id="SM00292">
    <property type="entry name" value="BRCT"/>
    <property type="match status" value="1"/>
</dbReference>
<dbReference type="Gene3D" id="6.20.10.30">
    <property type="match status" value="1"/>
</dbReference>
<keyword evidence="4 15" id="KW-0436">Ligase</keyword>
<dbReference type="Gene3D" id="2.40.50.140">
    <property type="entry name" value="Nucleic acid-binding proteins"/>
    <property type="match status" value="1"/>
</dbReference>
<dbReference type="GO" id="GO:0003677">
    <property type="term" value="F:DNA binding"/>
    <property type="evidence" value="ECO:0007669"/>
    <property type="project" value="InterPro"/>
</dbReference>
<evidence type="ECO:0000256" key="10">
    <source>
        <dbReference type="ARBA" id="ARBA00023027"/>
    </source>
</evidence>
<evidence type="ECO:0000256" key="16">
    <source>
        <dbReference type="RuleBase" id="RU000618"/>
    </source>
</evidence>
<feature type="active site" description="N6-AMP-lysine intermediate" evidence="15">
    <location>
        <position position="122"/>
    </location>
</feature>
<dbReference type="InterPro" id="IPR013840">
    <property type="entry name" value="DNAligase_N"/>
</dbReference>
<dbReference type="PROSITE" id="PS50172">
    <property type="entry name" value="BRCT"/>
    <property type="match status" value="1"/>
</dbReference>
<dbReference type="Gene3D" id="1.10.150.20">
    <property type="entry name" value="5' to 3' exonuclease, C-terminal subdomain"/>
    <property type="match status" value="2"/>
</dbReference>
<dbReference type="InterPro" id="IPR001357">
    <property type="entry name" value="BRCT_dom"/>
</dbReference>
<gene>
    <name evidence="15" type="primary">ligA</name>
    <name evidence="18" type="ORF">CDN99_07275</name>
</gene>
<dbReference type="PROSITE" id="PS01056">
    <property type="entry name" value="DNA_LIGASE_N2"/>
    <property type="match status" value="1"/>
</dbReference>
<evidence type="ECO:0000256" key="8">
    <source>
        <dbReference type="ARBA" id="ARBA00022833"/>
    </source>
</evidence>
<dbReference type="EC" id="6.5.1.2" evidence="2 15"/>
<feature type="domain" description="BRCT" evidence="17">
    <location>
        <begin position="602"/>
        <end position="674"/>
    </location>
</feature>
<dbReference type="CDD" id="cd00114">
    <property type="entry name" value="LIGANc"/>
    <property type="match status" value="1"/>
</dbReference>
<evidence type="ECO:0000256" key="3">
    <source>
        <dbReference type="ARBA" id="ARBA00013308"/>
    </source>
</evidence>
<dbReference type="InterPro" id="IPR010994">
    <property type="entry name" value="RuvA_2-like"/>
</dbReference>
<dbReference type="OrthoDB" id="9759736at2"/>
<feature type="binding site" evidence="15">
    <location>
        <position position="322"/>
    </location>
    <ligand>
        <name>NAD(+)</name>
        <dbReference type="ChEBI" id="CHEBI:57540"/>
    </ligand>
</feature>
<comment type="caution">
    <text evidence="18">The sequence shown here is derived from an EMBL/GenBank/DDBJ whole genome shotgun (WGS) entry which is preliminary data.</text>
</comment>
<evidence type="ECO:0000256" key="13">
    <source>
        <dbReference type="ARBA" id="ARBA00034005"/>
    </source>
</evidence>
<comment type="cofactor">
    <cofactor evidence="15">
        <name>Mg(2+)</name>
        <dbReference type="ChEBI" id="CHEBI:18420"/>
    </cofactor>
    <cofactor evidence="15">
        <name>Mn(2+)</name>
        <dbReference type="ChEBI" id="CHEBI:29035"/>
    </cofactor>
</comment>
<keyword evidence="6 15" id="KW-0479">Metal-binding</keyword>
<dbReference type="Pfam" id="PF01653">
    <property type="entry name" value="DNA_ligase_aden"/>
    <property type="match status" value="1"/>
</dbReference>
<evidence type="ECO:0000313" key="18">
    <source>
        <dbReference type="EMBL" id="OWQ92144.1"/>
    </source>
</evidence>
<dbReference type="FunFam" id="2.40.50.140:FF:000012">
    <property type="entry name" value="DNA ligase"/>
    <property type="match status" value="1"/>
</dbReference>
<dbReference type="FunFam" id="3.40.50.10190:FF:000054">
    <property type="entry name" value="DNA ligase"/>
    <property type="match status" value="1"/>
</dbReference>
<dbReference type="GO" id="GO:0006260">
    <property type="term" value="P:DNA replication"/>
    <property type="evidence" value="ECO:0007669"/>
    <property type="project" value="UniProtKB-KW"/>
</dbReference>
<evidence type="ECO:0000259" key="17">
    <source>
        <dbReference type="PROSITE" id="PS50172"/>
    </source>
</evidence>